<dbReference type="NCBIfam" id="TIGR00095">
    <property type="entry name" value="16S rRNA (guanine(966)-N(2))-methyltransferase RsmD"/>
    <property type="match status" value="1"/>
</dbReference>
<keyword evidence="2 3" id="KW-0808">Transferase</keyword>
<dbReference type="InterPro" id="IPR029063">
    <property type="entry name" value="SAM-dependent_MTases_sf"/>
</dbReference>
<comment type="caution">
    <text evidence="3">The sequence shown here is derived from an EMBL/GenBank/DDBJ whole genome shotgun (WGS) entry which is preliminary data.</text>
</comment>
<gene>
    <name evidence="3" type="primary">rsmD</name>
    <name evidence="3" type="ORF">ACFOZ4_09600</name>
</gene>
<accession>A0ABV8LKQ4</accession>
<dbReference type="Proteomes" id="UP001595816">
    <property type="component" value="Unassembled WGS sequence"/>
</dbReference>
<dbReference type="SUPFAM" id="SSF53335">
    <property type="entry name" value="S-adenosyl-L-methionine-dependent methyltransferases"/>
    <property type="match status" value="1"/>
</dbReference>
<dbReference type="InterPro" id="IPR002052">
    <property type="entry name" value="DNA_methylase_N6_adenine_CS"/>
</dbReference>
<evidence type="ECO:0000256" key="2">
    <source>
        <dbReference type="ARBA" id="ARBA00022679"/>
    </source>
</evidence>
<organism evidence="3 4">
    <name type="scientific">Hamadaea flava</name>
    <dbReference type="NCBI Taxonomy" id="1742688"/>
    <lineage>
        <taxon>Bacteria</taxon>
        <taxon>Bacillati</taxon>
        <taxon>Actinomycetota</taxon>
        <taxon>Actinomycetes</taxon>
        <taxon>Micromonosporales</taxon>
        <taxon>Micromonosporaceae</taxon>
        <taxon>Hamadaea</taxon>
    </lineage>
</organism>
<evidence type="ECO:0000313" key="3">
    <source>
        <dbReference type="EMBL" id="MFC4130854.1"/>
    </source>
</evidence>
<dbReference type="PANTHER" id="PTHR43542">
    <property type="entry name" value="METHYLTRANSFERASE"/>
    <property type="match status" value="1"/>
</dbReference>
<dbReference type="PROSITE" id="PS00092">
    <property type="entry name" value="N6_MTASE"/>
    <property type="match status" value="1"/>
</dbReference>
<keyword evidence="1 3" id="KW-0489">Methyltransferase</keyword>
<dbReference type="EMBL" id="JBHSAY010000005">
    <property type="protein sequence ID" value="MFC4130854.1"/>
    <property type="molecule type" value="Genomic_DNA"/>
</dbReference>
<sequence>MTRIVAGIYGGRRLTTLAGPNTRPTADRVREALFSSLTSEHGGDLEGLRFADLYAGSGAIGLEALSRGAAYALLVESDPKAARVIRANLTALTVGSAAELLTVKVSAAVAAPPPGGPFDVVFADPPYAIGEDELKTVLDGLAGQGWLADDALIVIERARRSPEPPWVHHITGERSRRYGETTLWYGRADRGVNAAAEGIAQ</sequence>
<dbReference type="EC" id="2.1.1.171" evidence="3"/>
<dbReference type="Pfam" id="PF03602">
    <property type="entry name" value="Cons_hypoth95"/>
    <property type="match status" value="1"/>
</dbReference>
<dbReference type="CDD" id="cd02440">
    <property type="entry name" value="AdoMet_MTases"/>
    <property type="match status" value="1"/>
</dbReference>
<protein>
    <submittedName>
        <fullName evidence="3">16S rRNA (Guanine(966)-N(2))-methyltransferase RsmD</fullName>
        <ecNumber evidence="3">2.1.1.171</ecNumber>
    </submittedName>
</protein>
<dbReference type="RefSeq" id="WP_253757090.1">
    <property type="nucleotide sequence ID" value="NZ_JAMZDZ010000001.1"/>
</dbReference>
<evidence type="ECO:0000256" key="1">
    <source>
        <dbReference type="ARBA" id="ARBA00022603"/>
    </source>
</evidence>
<keyword evidence="4" id="KW-1185">Reference proteome</keyword>
<dbReference type="GO" id="GO:0052913">
    <property type="term" value="F:16S rRNA (guanine(966)-N(2))-methyltransferase activity"/>
    <property type="evidence" value="ECO:0007669"/>
    <property type="project" value="UniProtKB-EC"/>
</dbReference>
<evidence type="ECO:0000313" key="4">
    <source>
        <dbReference type="Proteomes" id="UP001595816"/>
    </source>
</evidence>
<reference evidence="4" key="1">
    <citation type="journal article" date="2019" name="Int. J. Syst. Evol. Microbiol.">
        <title>The Global Catalogue of Microorganisms (GCM) 10K type strain sequencing project: providing services to taxonomists for standard genome sequencing and annotation.</title>
        <authorList>
            <consortium name="The Broad Institute Genomics Platform"/>
            <consortium name="The Broad Institute Genome Sequencing Center for Infectious Disease"/>
            <person name="Wu L."/>
            <person name="Ma J."/>
        </authorList>
    </citation>
    <scope>NUCLEOTIDE SEQUENCE [LARGE SCALE GENOMIC DNA]</scope>
    <source>
        <strain evidence="4">CGMCC 4.7289</strain>
    </source>
</reference>
<name>A0ABV8LKQ4_9ACTN</name>
<dbReference type="PANTHER" id="PTHR43542:SF1">
    <property type="entry name" value="METHYLTRANSFERASE"/>
    <property type="match status" value="1"/>
</dbReference>
<dbReference type="Gene3D" id="3.40.50.150">
    <property type="entry name" value="Vaccinia Virus protein VP39"/>
    <property type="match status" value="1"/>
</dbReference>
<proteinExistence type="predicted"/>
<dbReference type="InterPro" id="IPR004398">
    <property type="entry name" value="RNA_MeTrfase_RsmD"/>
</dbReference>
<dbReference type="PIRSF" id="PIRSF004553">
    <property type="entry name" value="CHP00095"/>
    <property type="match status" value="1"/>
</dbReference>